<sequence length="96" mass="10664">MSAFVTAANATDFILGFSFPELLLHFSHIRPRGFEFHSDISTNICYAAAASFLSLKLNPIDARSLRFSKSSKQTFRQTSGRHLDLALVGSIRRSIS</sequence>
<organism evidence="1 2">
    <name type="scientific">Persea americana</name>
    <name type="common">Avocado</name>
    <dbReference type="NCBI Taxonomy" id="3435"/>
    <lineage>
        <taxon>Eukaryota</taxon>
        <taxon>Viridiplantae</taxon>
        <taxon>Streptophyta</taxon>
        <taxon>Embryophyta</taxon>
        <taxon>Tracheophyta</taxon>
        <taxon>Spermatophyta</taxon>
        <taxon>Magnoliopsida</taxon>
        <taxon>Magnoliidae</taxon>
        <taxon>Laurales</taxon>
        <taxon>Lauraceae</taxon>
        <taxon>Persea</taxon>
    </lineage>
</organism>
<name>A0ACC2MME2_PERAE</name>
<evidence type="ECO:0000313" key="2">
    <source>
        <dbReference type="Proteomes" id="UP001234297"/>
    </source>
</evidence>
<reference evidence="1 2" key="1">
    <citation type="journal article" date="2022" name="Hortic Res">
        <title>A haplotype resolved chromosomal level avocado genome allows analysis of novel avocado genes.</title>
        <authorList>
            <person name="Nath O."/>
            <person name="Fletcher S.J."/>
            <person name="Hayward A."/>
            <person name="Shaw L.M."/>
            <person name="Masouleh A.K."/>
            <person name="Furtado A."/>
            <person name="Henry R.J."/>
            <person name="Mitter N."/>
        </authorList>
    </citation>
    <scope>NUCLEOTIDE SEQUENCE [LARGE SCALE GENOMIC DNA]</scope>
    <source>
        <strain evidence="2">cv. Hass</strain>
    </source>
</reference>
<accession>A0ACC2MME2</accession>
<evidence type="ECO:0000313" key="1">
    <source>
        <dbReference type="EMBL" id="KAJ8646800.1"/>
    </source>
</evidence>
<gene>
    <name evidence="1" type="ORF">MRB53_008548</name>
</gene>
<comment type="caution">
    <text evidence="1">The sequence shown here is derived from an EMBL/GenBank/DDBJ whole genome shotgun (WGS) entry which is preliminary data.</text>
</comment>
<dbReference type="Proteomes" id="UP001234297">
    <property type="component" value="Chromosome 2"/>
</dbReference>
<dbReference type="EMBL" id="CM056810">
    <property type="protein sequence ID" value="KAJ8646800.1"/>
    <property type="molecule type" value="Genomic_DNA"/>
</dbReference>
<protein>
    <submittedName>
        <fullName evidence="1">Uncharacterized protein</fullName>
    </submittedName>
</protein>
<keyword evidence="2" id="KW-1185">Reference proteome</keyword>
<proteinExistence type="predicted"/>